<dbReference type="Gene3D" id="1.20.970.50">
    <property type="match status" value="1"/>
</dbReference>
<dbReference type="EC" id="2.4.2.4" evidence="4"/>
<protein>
    <submittedName>
        <fullName evidence="4">Thymidine phosphorylase</fullName>
        <ecNumber evidence="4">2.4.2.4</ecNumber>
    </submittedName>
</protein>
<dbReference type="InterPro" id="IPR013102">
    <property type="entry name" value="PYNP_C"/>
</dbReference>
<dbReference type="Gene3D" id="3.90.1170.30">
    <property type="entry name" value="Pyrimidine nucleoside phosphorylase-like, C-terminal domain"/>
    <property type="match status" value="1"/>
</dbReference>
<dbReference type="InterPro" id="IPR017459">
    <property type="entry name" value="Glycosyl_Trfase_fam3_N_dom"/>
</dbReference>
<dbReference type="SUPFAM" id="SSF47648">
    <property type="entry name" value="Nucleoside phosphorylase/phosphoribosyltransferase N-terminal domain"/>
    <property type="match status" value="1"/>
</dbReference>
<dbReference type="SMART" id="SM00941">
    <property type="entry name" value="PYNP_C"/>
    <property type="match status" value="1"/>
</dbReference>
<dbReference type="Gene3D" id="3.40.1030.10">
    <property type="entry name" value="Nucleoside phosphorylase/phosphoribosyltransferase catalytic domain"/>
    <property type="match status" value="1"/>
</dbReference>
<dbReference type="PANTHER" id="PTHR10515">
    <property type="entry name" value="THYMIDINE PHOSPHORYLASE"/>
    <property type="match status" value="1"/>
</dbReference>
<dbReference type="SUPFAM" id="SSF52418">
    <property type="entry name" value="Nucleoside phosphorylase/phosphoribosyltransferase catalytic domain"/>
    <property type="match status" value="1"/>
</dbReference>
<reference evidence="4" key="1">
    <citation type="submission" date="2018-06" db="EMBL/GenBank/DDBJ databases">
        <authorList>
            <person name="Zhirakovskaya E."/>
        </authorList>
    </citation>
    <scope>NUCLEOTIDE SEQUENCE</scope>
</reference>
<dbReference type="InterPro" id="IPR036320">
    <property type="entry name" value="Glycosyl_Trfase_fam3_N_dom_sf"/>
</dbReference>
<dbReference type="PANTHER" id="PTHR10515:SF0">
    <property type="entry name" value="THYMIDINE PHOSPHORYLASE"/>
    <property type="match status" value="1"/>
</dbReference>
<dbReference type="InterPro" id="IPR035902">
    <property type="entry name" value="Nuc_phospho_transferase"/>
</dbReference>
<dbReference type="InterPro" id="IPR000053">
    <property type="entry name" value="Thymidine/pyrmidine_PPase"/>
</dbReference>
<dbReference type="NCBIfam" id="NF003338">
    <property type="entry name" value="PRK04350.1"/>
    <property type="match status" value="1"/>
</dbReference>
<dbReference type="InterPro" id="IPR000312">
    <property type="entry name" value="Glycosyl_Trfase_fam3"/>
</dbReference>
<dbReference type="PROSITE" id="PS00647">
    <property type="entry name" value="THYMID_PHOSPHORYLASE"/>
    <property type="match status" value="1"/>
</dbReference>
<dbReference type="GO" id="GO:0006213">
    <property type="term" value="P:pyrimidine nucleoside metabolic process"/>
    <property type="evidence" value="ECO:0007669"/>
    <property type="project" value="InterPro"/>
</dbReference>
<dbReference type="EMBL" id="UOEJ01000135">
    <property type="protein sequence ID" value="VAW00542.1"/>
    <property type="molecule type" value="Genomic_DNA"/>
</dbReference>
<dbReference type="Pfam" id="PF07831">
    <property type="entry name" value="PYNP_C"/>
    <property type="match status" value="1"/>
</dbReference>
<dbReference type="GO" id="GO:0004645">
    <property type="term" value="F:1,4-alpha-oligoglucan phosphorylase activity"/>
    <property type="evidence" value="ECO:0007669"/>
    <property type="project" value="InterPro"/>
</dbReference>
<sequence>MAQKTNRLYLTRLGIDSYKEAVVYMREDCHVCRSEGLAAHARVRVSLGDRYVIATLNTISSDILDHGHVGLSEYAWNRLDAREDDPVTVSHALPVSSLSHVRSKIYGHRLPADQIRGIVEDITAGRYSDIHISAFLAACAGGRMDMAEIVDLTRSMVQAGERLDWGRGLVVDKHCVGGLPGNRTTPIVVSIVAAFGLTIPKTSSRAITSPAGTADTMEVLCPVELDIKAIRRVVGQENGCIVWGGSVALSPADDMLIQVEKALDLDSEPQLVASVISKKISAGSSHVLIDIPVGPTAKVRDQATAELLEKYLVTVGSELDISVVVHISDGTAPVGRGIGPALEARDLVAVLRGDENAPDDLKMRSVTLAGYILEFSPDVAAGQGHKMALDILESGRAWQKFQAICAAQGGMRDIPEAAFKHVIPAPRDGIVTAIDNRMIARIAKLAGAPYEAAAGVDLHIRIGEPVDKGMPLYSIHAGSCGELSYCLSYLEEGNNVIRFREQ</sequence>
<dbReference type="InterPro" id="IPR036566">
    <property type="entry name" value="PYNP-like_C_sf"/>
</dbReference>
<dbReference type="HAMAP" id="MF_00703">
    <property type="entry name" value="Thymid_phosp_2"/>
    <property type="match status" value="1"/>
</dbReference>
<feature type="domain" description="Pyrimidine nucleoside phosphorylase C-terminal" evidence="3">
    <location>
        <begin position="430"/>
        <end position="497"/>
    </location>
</feature>
<dbReference type="Pfam" id="PF00591">
    <property type="entry name" value="Glycos_transf_3"/>
    <property type="match status" value="1"/>
</dbReference>
<dbReference type="NCBIfam" id="TIGR02645">
    <property type="entry name" value="ARCH_P_rylase"/>
    <property type="match status" value="1"/>
</dbReference>
<dbReference type="InterPro" id="IPR013466">
    <property type="entry name" value="Thymidine/AMP_Pase"/>
</dbReference>
<dbReference type="SUPFAM" id="SSF54680">
    <property type="entry name" value="Pyrimidine nucleoside phosphorylase C-terminal domain"/>
    <property type="match status" value="1"/>
</dbReference>
<dbReference type="GO" id="GO:0006206">
    <property type="term" value="P:pyrimidine nucleobase metabolic process"/>
    <property type="evidence" value="ECO:0007669"/>
    <property type="project" value="InterPro"/>
</dbReference>
<dbReference type="PIRSF" id="PIRSF000478">
    <property type="entry name" value="TP_PyNP"/>
    <property type="match status" value="1"/>
</dbReference>
<dbReference type="AlphaFoldDB" id="A0A3B0SD80"/>
<proteinExistence type="inferred from homology"/>
<evidence type="ECO:0000313" key="4">
    <source>
        <dbReference type="EMBL" id="VAW00542.1"/>
    </source>
</evidence>
<dbReference type="GO" id="GO:0005829">
    <property type="term" value="C:cytosol"/>
    <property type="evidence" value="ECO:0007669"/>
    <property type="project" value="TreeGrafter"/>
</dbReference>
<accession>A0A3B0SD80</accession>
<dbReference type="InterPro" id="IPR028579">
    <property type="entry name" value="Thym_Pase_Put"/>
</dbReference>
<name>A0A3B0SD80_9ZZZZ</name>
<dbReference type="Gene3D" id="2.40.40.20">
    <property type="match status" value="1"/>
</dbReference>
<keyword evidence="1 4" id="KW-0328">Glycosyltransferase</keyword>
<evidence type="ECO:0000256" key="2">
    <source>
        <dbReference type="ARBA" id="ARBA00022679"/>
    </source>
</evidence>
<dbReference type="InterPro" id="IPR017872">
    <property type="entry name" value="Pyrmidine_PPase_CS"/>
</dbReference>
<dbReference type="Pfam" id="PF02885">
    <property type="entry name" value="Glycos_trans_3N"/>
    <property type="match status" value="1"/>
</dbReference>
<organism evidence="4">
    <name type="scientific">hydrothermal vent metagenome</name>
    <dbReference type="NCBI Taxonomy" id="652676"/>
    <lineage>
        <taxon>unclassified sequences</taxon>
        <taxon>metagenomes</taxon>
        <taxon>ecological metagenomes</taxon>
    </lineage>
</organism>
<evidence type="ECO:0000259" key="3">
    <source>
        <dbReference type="SMART" id="SM00941"/>
    </source>
</evidence>
<dbReference type="GO" id="GO:0009032">
    <property type="term" value="F:thymidine phosphorylase activity"/>
    <property type="evidence" value="ECO:0007669"/>
    <property type="project" value="UniProtKB-EC"/>
</dbReference>
<keyword evidence="2 4" id="KW-0808">Transferase</keyword>
<gene>
    <name evidence="4" type="ORF">MNBD_ALPHA01-853</name>
</gene>
<evidence type="ECO:0000256" key="1">
    <source>
        <dbReference type="ARBA" id="ARBA00022676"/>
    </source>
</evidence>